<gene>
    <name evidence="1" type="ORF">GbCGDNIH3_7245</name>
</gene>
<accession>A0AAN0VGD4</accession>
<dbReference type="Proteomes" id="UP000019438">
    <property type="component" value="Chromosome"/>
</dbReference>
<name>A0AAN0VGD4_9PROT</name>
<reference evidence="2" key="1">
    <citation type="submission" date="2012-06" db="EMBL/GenBank/DDBJ databases">
        <title>Genome analysis of multiple Granulibacter bethesdensis isolates demonstrates substantial genome diversity.</title>
        <authorList>
            <person name="Greenberg D.E."/>
            <person name="Porcella S.F."/>
            <person name="Zarember K."/>
            <person name="Zelazny A.M."/>
            <person name="Bruno D."/>
            <person name="Martens C."/>
            <person name="Barbian K.D."/>
            <person name="Jaske E."/>
            <person name="Holland S.M."/>
        </authorList>
    </citation>
    <scope>NUCLEOTIDE SEQUENCE [LARGE SCALE GENOMIC DNA]</scope>
    <source>
        <strain evidence="2">CGDNIH3</strain>
    </source>
</reference>
<proteinExistence type="predicted"/>
<organism evidence="1 2">
    <name type="scientific">Granulibacter bethesdensis</name>
    <dbReference type="NCBI Taxonomy" id="364410"/>
    <lineage>
        <taxon>Bacteria</taxon>
        <taxon>Pseudomonadati</taxon>
        <taxon>Pseudomonadota</taxon>
        <taxon>Alphaproteobacteria</taxon>
        <taxon>Acetobacterales</taxon>
        <taxon>Acetobacteraceae</taxon>
        <taxon>Granulibacter</taxon>
    </lineage>
</organism>
<sequence>MPLTSTARKESSFLAVFLCNPAAFVQSVIKHGYFFEKPHGL</sequence>
<dbReference type="AlphaFoldDB" id="A0AAN0VGD4"/>
<protein>
    <submittedName>
        <fullName evidence="1">Uncharacterized protein</fullName>
    </submittedName>
</protein>
<dbReference type="EMBL" id="CP003181">
    <property type="protein sequence ID" value="AHJ63784.1"/>
    <property type="molecule type" value="Genomic_DNA"/>
</dbReference>
<dbReference type="KEGG" id="gbc:GbCGDNIH3_7245"/>
<evidence type="ECO:0000313" key="2">
    <source>
        <dbReference type="Proteomes" id="UP000019438"/>
    </source>
</evidence>
<evidence type="ECO:0000313" key="1">
    <source>
        <dbReference type="EMBL" id="AHJ63784.1"/>
    </source>
</evidence>